<accession>A0A9J7E5B8</accession>
<dbReference type="AlphaFoldDB" id="A0A9J7E5B8"/>
<evidence type="ECO:0000256" key="1">
    <source>
        <dbReference type="SAM" id="MobiDB-lite"/>
    </source>
</evidence>
<feature type="region of interest" description="Disordered" evidence="1">
    <location>
        <begin position="128"/>
        <end position="153"/>
    </location>
</feature>
<sequence>MELMSSLLFCALVVHLPQASAEKRNARRLRLTDIDIKYNNSMIINQMLMPKRILLNINGPPLVNILSDLQMVFMDVKCRTCIDCMERAIKAYKAHYHIIKSRPRPDELHEDVLRNRYTYNVRIKRETPKAFETTQQQTATSKPKRSKSKKKATKSVTVTKYVDGEVYALKVKETNTQVNVEQNNVTHATTCHIYSVKKSYPCDSPESNAFLTIAKRKVNKKMKKEKERHRLNSIITSTSTTEKPHFLAPAFRKRHVDNSQVPENFMPSIEELY</sequence>
<feature type="chain" id="PRO_5039894471" evidence="2">
    <location>
        <begin position="22"/>
        <end position="273"/>
    </location>
</feature>
<dbReference type="KEGG" id="sliu:111355211"/>
<evidence type="ECO:0000313" key="4">
    <source>
        <dbReference type="RefSeq" id="XP_022824755.1"/>
    </source>
</evidence>
<gene>
    <name evidence="4" type="primary">LOC111355211</name>
</gene>
<organism evidence="3 4">
    <name type="scientific">Spodoptera litura</name>
    <name type="common">Asian cotton leafworm</name>
    <dbReference type="NCBI Taxonomy" id="69820"/>
    <lineage>
        <taxon>Eukaryota</taxon>
        <taxon>Metazoa</taxon>
        <taxon>Ecdysozoa</taxon>
        <taxon>Arthropoda</taxon>
        <taxon>Hexapoda</taxon>
        <taxon>Insecta</taxon>
        <taxon>Pterygota</taxon>
        <taxon>Neoptera</taxon>
        <taxon>Endopterygota</taxon>
        <taxon>Lepidoptera</taxon>
        <taxon>Glossata</taxon>
        <taxon>Ditrysia</taxon>
        <taxon>Noctuoidea</taxon>
        <taxon>Noctuidae</taxon>
        <taxon>Amphipyrinae</taxon>
        <taxon>Spodoptera</taxon>
    </lineage>
</organism>
<evidence type="ECO:0000313" key="3">
    <source>
        <dbReference type="Proteomes" id="UP000301870"/>
    </source>
</evidence>
<feature type="signal peptide" evidence="2">
    <location>
        <begin position="1"/>
        <end position="21"/>
    </location>
</feature>
<name>A0A9J7E5B8_SPOLT</name>
<dbReference type="GeneID" id="111355211"/>
<protein>
    <submittedName>
        <fullName evidence="4">Uncharacterized protein LOC111355211</fullName>
    </submittedName>
</protein>
<evidence type="ECO:0000256" key="2">
    <source>
        <dbReference type="SAM" id="SignalP"/>
    </source>
</evidence>
<reference evidence="4" key="1">
    <citation type="submission" date="2025-08" db="UniProtKB">
        <authorList>
            <consortium name="RefSeq"/>
        </authorList>
    </citation>
    <scope>IDENTIFICATION</scope>
    <source>
        <strain evidence="4">Ishihara</strain>
        <tissue evidence="4">Whole body</tissue>
    </source>
</reference>
<dbReference type="Proteomes" id="UP000301870">
    <property type="component" value="Chromosome 20"/>
</dbReference>
<keyword evidence="3" id="KW-1185">Reference proteome</keyword>
<proteinExistence type="predicted"/>
<keyword evidence="2" id="KW-0732">Signal</keyword>
<feature type="compositionally biased region" description="Basic residues" evidence="1">
    <location>
        <begin position="142"/>
        <end position="153"/>
    </location>
</feature>
<dbReference type="RefSeq" id="XP_022824755.1">
    <property type="nucleotide sequence ID" value="XM_022968987.1"/>
</dbReference>
<dbReference type="OrthoDB" id="6915558at2759"/>